<evidence type="ECO:0000313" key="2">
    <source>
        <dbReference type="EMBL" id="KAF2743732.1"/>
    </source>
</evidence>
<sequence>MRYTTLLIDLLSLANATPLAHCNRQASTPDPATVQVESLTYTGSGCPAGTVQSYINSSKTLLTLSFSSILQFGPGFPITESRKTCSLQLRLRYPQNWTFAVETTEFRGYAWIPSGCAARLSAQYGYEGQDAGLPVVIILNGTVDGDFLERGPVEGDGRVGSLCGVERSSVSVNAGQAITCSKEAFLGTEDTKFGMYLHLRWARCGGDGEGV</sequence>
<keyword evidence="1" id="KW-0732">Signal</keyword>
<gene>
    <name evidence="2" type="ORF">M011DRAFT_409917</name>
</gene>
<feature type="chain" id="PRO_5025644661" description="Ubiquitin 3 binding protein But2 C-terminal domain-containing protein" evidence="1">
    <location>
        <begin position="17"/>
        <end position="211"/>
    </location>
</feature>
<name>A0A6A6UZN4_9PLEO</name>
<dbReference type="InterPro" id="IPR025649">
    <property type="entry name" value="DUF4360"/>
</dbReference>
<dbReference type="PANTHER" id="PTHR38847:SF1">
    <property type="entry name" value="PSEUDOURIDINE SYNTHASE RSUA_RLUA-LIKE DOMAIN-CONTAINING PROTEIN"/>
    <property type="match status" value="1"/>
</dbReference>
<evidence type="ECO:0000313" key="3">
    <source>
        <dbReference type="Proteomes" id="UP000799440"/>
    </source>
</evidence>
<dbReference type="Proteomes" id="UP000799440">
    <property type="component" value="Unassembled WGS sequence"/>
</dbReference>
<evidence type="ECO:0008006" key="4">
    <source>
        <dbReference type="Google" id="ProtNLM"/>
    </source>
</evidence>
<dbReference type="PANTHER" id="PTHR38847">
    <property type="match status" value="1"/>
</dbReference>
<protein>
    <recommendedName>
        <fullName evidence="4">Ubiquitin 3 binding protein But2 C-terminal domain-containing protein</fullName>
    </recommendedName>
</protein>
<keyword evidence="3" id="KW-1185">Reference proteome</keyword>
<dbReference type="Pfam" id="PF14273">
    <property type="entry name" value="DUF4360"/>
    <property type="match status" value="1"/>
</dbReference>
<feature type="signal peptide" evidence="1">
    <location>
        <begin position="1"/>
        <end position="16"/>
    </location>
</feature>
<accession>A0A6A6UZN4</accession>
<dbReference type="AlphaFoldDB" id="A0A6A6UZN4"/>
<dbReference type="OrthoDB" id="152248at2759"/>
<organism evidence="2 3">
    <name type="scientific">Sporormia fimetaria CBS 119925</name>
    <dbReference type="NCBI Taxonomy" id="1340428"/>
    <lineage>
        <taxon>Eukaryota</taxon>
        <taxon>Fungi</taxon>
        <taxon>Dikarya</taxon>
        <taxon>Ascomycota</taxon>
        <taxon>Pezizomycotina</taxon>
        <taxon>Dothideomycetes</taxon>
        <taxon>Pleosporomycetidae</taxon>
        <taxon>Pleosporales</taxon>
        <taxon>Sporormiaceae</taxon>
        <taxon>Sporormia</taxon>
    </lineage>
</organism>
<dbReference type="EMBL" id="MU006594">
    <property type="protein sequence ID" value="KAF2743732.1"/>
    <property type="molecule type" value="Genomic_DNA"/>
</dbReference>
<proteinExistence type="predicted"/>
<reference evidence="2" key="1">
    <citation type="journal article" date="2020" name="Stud. Mycol.">
        <title>101 Dothideomycetes genomes: a test case for predicting lifestyles and emergence of pathogens.</title>
        <authorList>
            <person name="Haridas S."/>
            <person name="Albert R."/>
            <person name="Binder M."/>
            <person name="Bloem J."/>
            <person name="Labutti K."/>
            <person name="Salamov A."/>
            <person name="Andreopoulos B."/>
            <person name="Baker S."/>
            <person name="Barry K."/>
            <person name="Bills G."/>
            <person name="Bluhm B."/>
            <person name="Cannon C."/>
            <person name="Castanera R."/>
            <person name="Culley D."/>
            <person name="Daum C."/>
            <person name="Ezra D."/>
            <person name="Gonzalez J."/>
            <person name="Henrissat B."/>
            <person name="Kuo A."/>
            <person name="Liang C."/>
            <person name="Lipzen A."/>
            <person name="Lutzoni F."/>
            <person name="Magnuson J."/>
            <person name="Mondo S."/>
            <person name="Nolan M."/>
            <person name="Ohm R."/>
            <person name="Pangilinan J."/>
            <person name="Park H.-J."/>
            <person name="Ramirez L."/>
            <person name="Alfaro M."/>
            <person name="Sun H."/>
            <person name="Tritt A."/>
            <person name="Yoshinaga Y."/>
            <person name="Zwiers L.-H."/>
            <person name="Turgeon B."/>
            <person name="Goodwin S."/>
            <person name="Spatafora J."/>
            <person name="Crous P."/>
            <person name="Grigoriev I."/>
        </authorList>
    </citation>
    <scope>NUCLEOTIDE SEQUENCE</scope>
    <source>
        <strain evidence="2">CBS 119925</strain>
    </source>
</reference>
<evidence type="ECO:0000256" key="1">
    <source>
        <dbReference type="SAM" id="SignalP"/>
    </source>
</evidence>